<dbReference type="EMBL" id="JAGSPM010000003">
    <property type="protein sequence ID" value="MBR7746248.1"/>
    <property type="molecule type" value="Genomic_DNA"/>
</dbReference>
<sequence>MKLFLWLCLAVLVYLALRKSFRANMPPSNRNQDSANTSQEDWREDQFVQNPSAKQVESMLSCAHCQVYFPASESVQRGNLHYCCAEHADIASKTS</sequence>
<accession>A0A941DCK0</accession>
<dbReference type="NCBIfam" id="NF041023">
    <property type="entry name" value="PP0621_fam"/>
    <property type="match status" value="1"/>
</dbReference>
<dbReference type="Proteomes" id="UP000680158">
    <property type="component" value="Unassembled WGS sequence"/>
</dbReference>
<dbReference type="InterPro" id="IPR049708">
    <property type="entry name" value="PP0621-like"/>
</dbReference>
<dbReference type="AlphaFoldDB" id="A0A941DCK0"/>
<evidence type="ECO:0000313" key="2">
    <source>
        <dbReference type="EMBL" id="MBR7746248.1"/>
    </source>
</evidence>
<keyword evidence="3" id="KW-1185">Reference proteome</keyword>
<name>A0A941DCK0_9BURK</name>
<gene>
    <name evidence="2" type="ORF">KDM92_06610</name>
</gene>
<feature type="region of interest" description="Disordered" evidence="1">
    <location>
        <begin position="23"/>
        <end position="47"/>
    </location>
</feature>
<organism evidence="2 3">
    <name type="scientific">Undibacterium baiyunense</name>
    <dbReference type="NCBI Taxonomy" id="2828731"/>
    <lineage>
        <taxon>Bacteria</taxon>
        <taxon>Pseudomonadati</taxon>
        <taxon>Pseudomonadota</taxon>
        <taxon>Betaproteobacteria</taxon>
        <taxon>Burkholderiales</taxon>
        <taxon>Oxalobacteraceae</taxon>
        <taxon>Undibacterium</taxon>
    </lineage>
</organism>
<proteinExistence type="predicted"/>
<feature type="compositionally biased region" description="Polar residues" evidence="1">
    <location>
        <begin position="26"/>
        <end position="39"/>
    </location>
</feature>
<reference evidence="2 3" key="1">
    <citation type="submission" date="2021-04" db="EMBL/GenBank/DDBJ databases">
        <title>novel species isolated from subtropical streams in China.</title>
        <authorList>
            <person name="Lu H."/>
        </authorList>
    </citation>
    <scope>NUCLEOTIDE SEQUENCE [LARGE SCALE GENOMIC DNA]</scope>
    <source>
        <strain evidence="2 3">BYS107W</strain>
    </source>
</reference>
<evidence type="ECO:0000313" key="3">
    <source>
        <dbReference type="Proteomes" id="UP000680158"/>
    </source>
</evidence>
<protein>
    <submittedName>
        <fullName evidence="2">Uncharacterized protein</fullName>
    </submittedName>
</protein>
<evidence type="ECO:0000256" key="1">
    <source>
        <dbReference type="SAM" id="MobiDB-lite"/>
    </source>
</evidence>
<dbReference type="RefSeq" id="WP_212683603.1">
    <property type="nucleotide sequence ID" value="NZ_JAGSPM010000003.1"/>
</dbReference>
<comment type="caution">
    <text evidence="2">The sequence shown here is derived from an EMBL/GenBank/DDBJ whole genome shotgun (WGS) entry which is preliminary data.</text>
</comment>